<evidence type="ECO:0000256" key="5">
    <source>
        <dbReference type="ARBA" id="ARBA00023274"/>
    </source>
</evidence>
<dbReference type="PANTHER" id="PTHR21396">
    <property type="entry name" value="39S RIBOSOMAL PROTEIN L43"/>
    <property type="match status" value="1"/>
</dbReference>
<dbReference type="Proteomes" id="UP001165065">
    <property type="component" value="Unassembled WGS sequence"/>
</dbReference>
<accession>A0A9W7G592</accession>
<evidence type="ECO:0000256" key="1">
    <source>
        <dbReference type="ARBA" id="ARBA00004173"/>
    </source>
</evidence>
<comment type="subcellular location">
    <subcellularLocation>
        <location evidence="1">Mitochondrion</location>
    </subcellularLocation>
</comment>
<organism evidence="8 9">
    <name type="scientific">Triparma columacea</name>
    <dbReference type="NCBI Taxonomy" id="722753"/>
    <lineage>
        <taxon>Eukaryota</taxon>
        <taxon>Sar</taxon>
        <taxon>Stramenopiles</taxon>
        <taxon>Ochrophyta</taxon>
        <taxon>Bolidophyceae</taxon>
        <taxon>Parmales</taxon>
        <taxon>Triparmaceae</taxon>
        <taxon>Triparma</taxon>
    </lineage>
</organism>
<dbReference type="GO" id="GO:0032543">
    <property type="term" value="P:mitochondrial translation"/>
    <property type="evidence" value="ECO:0007669"/>
    <property type="project" value="InterPro"/>
</dbReference>
<keyword evidence="9" id="KW-1185">Reference proteome</keyword>
<name>A0A9W7G592_9STRA</name>
<dbReference type="SMART" id="SM00916">
    <property type="entry name" value="L51_S25_CI-B8"/>
    <property type="match status" value="1"/>
</dbReference>
<dbReference type="InterPro" id="IPR036249">
    <property type="entry name" value="Thioredoxin-like_sf"/>
</dbReference>
<dbReference type="AlphaFoldDB" id="A0A9W7G592"/>
<proteinExistence type="inferred from homology"/>
<reference evidence="9" key="1">
    <citation type="journal article" date="2023" name="Commun. Biol.">
        <title>Genome analysis of Parmales, the sister group of diatoms, reveals the evolutionary specialization of diatoms from phago-mixotrophs to photoautotrophs.</title>
        <authorList>
            <person name="Ban H."/>
            <person name="Sato S."/>
            <person name="Yoshikawa S."/>
            <person name="Yamada K."/>
            <person name="Nakamura Y."/>
            <person name="Ichinomiya M."/>
            <person name="Sato N."/>
            <person name="Blanc-Mathieu R."/>
            <person name="Endo H."/>
            <person name="Kuwata A."/>
            <person name="Ogata H."/>
        </authorList>
    </citation>
    <scope>NUCLEOTIDE SEQUENCE [LARGE SCALE GENOMIC DNA]</scope>
</reference>
<sequence length="134" mass="15070">MATHGQRQLLRLTLQYCQHGGSSASMRSLISTNLKPFAVANPTLEIVVNNVNGKHPNVKGEYRTGWDKVVGVKNMEVNEIMNQIVRLNDSSGRKLTKFTKPVYPEQMSVQGRWTPGLDLGVEEFTIKEVNHVKH</sequence>
<keyword evidence="4" id="KW-0496">Mitochondrion</keyword>
<dbReference type="PANTHER" id="PTHR21396:SF2">
    <property type="entry name" value="LARGE RIBOSOMAL SUBUNIT PROTEIN ML43"/>
    <property type="match status" value="1"/>
</dbReference>
<dbReference type="SUPFAM" id="SSF52833">
    <property type="entry name" value="Thioredoxin-like"/>
    <property type="match status" value="1"/>
</dbReference>
<dbReference type="Gene3D" id="3.40.30.10">
    <property type="entry name" value="Glutaredoxin"/>
    <property type="match status" value="1"/>
</dbReference>
<evidence type="ECO:0000313" key="9">
    <source>
        <dbReference type="Proteomes" id="UP001165065"/>
    </source>
</evidence>
<dbReference type="GO" id="GO:0005762">
    <property type="term" value="C:mitochondrial large ribosomal subunit"/>
    <property type="evidence" value="ECO:0007669"/>
    <property type="project" value="TreeGrafter"/>
</dbReference>
<evidence type="ECO:0000256" key="4">
    <source>
        <dbReference type="ARBA" id="ARBA00023128"/>
    </source>
</evidence>
<dbReference type="EMBL" id="BRYA01000830">
    <property type="protein sequence ID" value="GMI33584.1"/>
    <property type="molecule type" value="Genomic_DNA"/>
</dbReference>
<dbReference type="GO" id="GO:0003735">
    <property type="term" value="F:structural constituent of ribosome"/>
    <property type="evidence" value="ECO:0007669"/>
    <property type="project" value="InterPro"/>
</dbReference>
<comment type="caution">
    <text evidence="8">The sequence shown here is derived from an EMBL/GenBank/DDBJ whole genome shotgun (WGS) entry which is preliminary data.</text>
</comment>
<evidence type="ECO:0000313" key="8">
    <source>
        <dbReference type="EMBL" id="GMI33584.1"/>
    </source>
</evidence>
<dbReference type="Pfam" id="PF05047">
    <property type="entry name" value="L51_S25_CI-B8"/>
    <property type="match status" value="1"/>
</dbReference>
<dbReference type="InterPro" id="IPR007741">
    <property type="entry name" value="Ribosomal_mL43/mS25/NADH_DH"/>
</dbReference>
<comment type="similarity">
    <text evidence="2">Belongs to the mitochondrion-specific ribosomal protein mL43 family.</text>
</comment>
<evidence type="ECO:0000259" key="7">
    <source>
        <dbReference type="SMART" id="SM00916"/>
    </source>
</evidence>
<evidence type="ECO:0000256" key="2">
    <source>
        <dbReference type="ARBA" id="ARBA00006073"/>
    </source>
</evidence>
<protein>
    <recommendedName>
        <fullName evidence="6">Large ribosomal subunit protein mL43</fullName>
    </recommendedName>
</protein>
<dbReference type="OrthoDB" id="88at2759"/>
<keyword evidence="5" id="KW-0687">Ribonucleoprotein</keyword>
<evidence type="ECO:0000256" key="6">
    <source>
        <dbReference type="ARBA" id="ARBA00035188"/>
    </source>
</evidence>
<dbReference type="InterPro" id="IPR039927">
    <property type="entry name" value="Ribosomal_mL43"/>
</dbReference>
<feature type="domain" description="Ribosomal protein/NADH dehydrogenase" evidence="7">
    <location>
        <begin position="18"/>
        <end position="91"/>
    </location>
</feature>
<gene>
    <name evidence="8" type="ORF">TrCOL_g47</name>
</gene>
<keyword evidence="3" id="KW-0689">Ribosomal protein</keyword>
<evidence type="ECO:0000256" key="3">
    <source>
        <dbReference type="ARBA" id="ARBA00022980"/>
    </source>
</evidence>